<feature type="region of interest" description="Disordered" evidence="1">
    <location>
        <begin position="302"/>
        <end position="323"/>
    </location>
</feature>
<sequence>MKTHELNLLVENLRTGKMSEKEVIDKIAVFVIKNYPIYGLHKYDEDFRQDILLGLLERGPHLLHLFNPNYGDFFTFLYCYICTLINSKLKTCAQNSIREKLNFEECVQQYEEKEIKYHRINYQNFEVPKIPFNWKKLSTEEFQRAIKDLSLHSEEKKVLILALKSSYYLTDKQIHRICNMYGIDPEQFYQMIQYCKETLDFKRSRLEKEHQKRNFAYYHHKRYRHIIKKYQDDDFFDNKYFIKDLYIYRERKHKNSMVRLNTAFQKGYLYLRTTNKTVANVMGLSERQVNYYMRSVRNEYKNQEDLPEKSTSSDTEIQIAEKE</sequence>
<accession>A0A1H9IA62</accession>
<keyword evidence="3" id="KW-1185">Reference proteome</keyword>
<dbReference type="AlphaFoldDB" id="A0A1H9IA62"/>
<reference evidence="2 3" key="1">
    <citation type="submission" date="2016-10" db="EMBL/GenBank/DDBJ databases">
        <authorList>
            <person name="de Groot N.N."/>
        </authorList>
    </citation>
    <scope>NUCLEOTIDE SEQUENCE [LARGE SCALE GENOMIC DNA]</scope>
    <source>
        <strain evidence="2 3">B25</strain>
    </source>
</reference>
<dbReference type="RefSeq" id="WP_074644803.1">
    <property type="nucleotide sequence ID" value="NZ_FOFU01000009.1"/>
</dbReference>
<evidence type="ECO:0000313" key="3">
    <source>
        <dbReference type="Proteomes" id="UP000182360"/>
    </source>
</evidence>
<dbReference type="OrthoDB" id="359055at2"/>
<dbReference type="EMBL" id="FOFU01000009">
    <property type="protein sequence ID" value="SEQ71611.1"/>
    <property type="molecule type" value="Genomic_DNA"/>
</dbReference>
<evidence type="ECO:0000256" key="1">
    <source>
        <dbReference type="SAM" id="MobiDB-lite"/>
    </source>
</evidence>
<name>A0A1H9IA62_9SPIR</name>
<organism evidence="2 3">
    <name type="scientific">Treponema bryantii</name>
    <dbReference type="NCBI Taxonomy" id="163"/>
    <lineage>
        <taxon>Bacteria</taxon>
        <taxon>Pseudomonadati</taxon>
        <taxon>Spirochaetota</taxon>
        <taxon>Spirochaetia</taxon>
        <taxon>Spirochaetales</taxon>
        <taxon>Treponemataceae</taxon>
        <taxon>Treponema</taxon>
    </lineage>
</organism>
<evidence type="ECO:0000313" key="2">
    <source>
        <dbReference type="EMBL" id="SEQ71611.1"/>
    </source>
</evidence>
<protein>
    <submittedName>
        <fullName evidence="2">Uncharacterized protein</fullName>
    </submittedName>
</protein>
<gene>
    <name evidence="2" type="ORF">SAMN04487977_10941</name>
</gene>
<proteinExistence type="predicted"/>
<dbReference type="Proteomes" id="UP000182360">
    <property type="component" value="Unassembled WGS sequence"/>
</dbReference>